<feature type="transmembrane region" description="Helical" evidence="2">
    <location>
        <begin position="69"/>
        <end position="89"/>
    </location>
</feature>
<dbReference type="EMBL" id="CP029487">
    <property type="protein sequence ID" value="QCT71588.1"/>
    <property type="molecule type" value="Genomic_DNA"/>
</dbReference>
<dbReference type="Pfam" id="PF10066">
    <property type="entry name" value="DUF2304"/>
    <property type="match status" value="1"/>
</dbReference>
<dbReference type="AlphaFoldDB" id="A0A2A5T8F2"/>
<organism evidence="3 4">
    <name type="scientific">Eubacterium maltosivorans</name>
    <dbReference type="NCBI Taxonomy" id="2041044"/>
    <lineage>
        <taxon>Bacteria</taxon>
        <taxon>Bacillati</taxon>
        <taxon>Bacillota</taxon>
        <taxon>Clostridia</taxon>
        <taxon>Eubacteriales</taxon>
        <taxon>Eubacteriaceae</taxon>
        <taxon>Eubacterium</taxon>
    </lineage>
</organism>
<evidence type="ECO:0000256" key="1">
    <source>
        <dbReference type="SAM" id="Coils"/>
    </source>
</evidence>
<sequence>MNITLRIFLAIAIIFFLFIIINLLRKQKLNLQYSLIWLFSVFALLLLITFPEIVYWISRIVGIETPVNVVYVIEAMFVLLILLSITIIISDLNEKNRKTIQALAILEKRVRELEIEKNKSKIIKKG</sequence>
<reference evidence="3 4" key="1">
    <citation type="submission" date="2018-05" db="EMBL/GenBank/DDBJ databases">
        <title>Genome comparison of Eubacterium sp.</title>
        <authorList>
            <person name="Feng Y."/>
            <person name="Sanchez-Andrea I."/>
            <person name="Stams A.J.M."/>
            <person name="De Vos W.M."/>
        </authorList>
    </citation>
    <scope>NUCLEOTIDE SEQUENCE [LARGE SCALE GENOMIC DNA]</scope>
    <source>
        <strain evidence="3 4">YI</strain>
    </source>
</reference>
<gene>
    <name evidence="3" type="ORF">CPZ25_009710</name>
</gene>
<evidence type="ECO:0000313" key="4">
    <source>
        <dbReference type="Proteomes" id="UP000218387"/>
    </source>
</evidence>
<keyword evidence="4" id="KW-1185">Reference proteome</keyword>
<dbReference type="Proteomes" id="UP000218387">
    <property type="component" value="Chromosome"/>
</dbReference>
<feature type="coiled-coil region" evidence="1">
    <location>
        <begin position="89"/>
        <end position="123"/>
    </location>
</feature>
<proteinExistence type="predicted"/>
<protein>
    <submittedName>
        <fullName evidence="3">DUF2304 domain-containing protein</fullName>
    </submittedName>
</protein>
<dbReference type="InterPro" id="IPR019277">
    <property type="entry name" value="DUF2304"/>
</dbReference>
<accession>A0A2A5T8F2</accession>
<keyword evidence="2" id="KW-0812">Transmembrane</keyword>
<keyword evidence="2" id="KW-1133">Transmembrane helix</keyword>
<dbReference type="KEGG" id="emt:CPZ25_009710"/>
<feature type="transmembrane region" description="Helical" evidence="2">
    <location>
        <begin position="6"/>
        <end position="24"/>
    </location>
</feature>
<name>A0A2A5T8F2_EUBML</name>
<evidence type="ECO:0000256" key="2">
    <source>
        <dbReference type="SAM" id="Phobius"/>
    </source>
</evidence>
<keyword evidence="1" id="KW-0175">Coiled coil</keyword>
<feature type="transmembrane region" description="Helical" evidence="2">
    <location>
        <begin position="36"/>
        <end position="57"/>
    </location>
</feature>
<keyword evidence="2" id="KW-0472">Membrane</keyword>
<evidence type="ECO:0000313" key="3">
    <source>
        <dbReference type="EMBL" id="QCT71588.1"/>
    </source>
</evidence>
<dbReference type="RefSeq" id="WP_096920329.1">
    <property type="nucleotide sequence ID" value="NZ_CP029487.1"/>
</dbReference>